<dbReference type="PANTHER" id="PTHR43699:SF1">
    <property type="entry name" value="3-DEHYDROQUINATE DEHYDRATASE"/>
    <property type="match status" value="1"/>
</dbReference>
<feature type="binding site" evidence="5">
    <location>
        <position position="81"/>
    </location>
    <ligand>
        <name>3-dehydroquinate</name>
        <dbReference type="ChEBI" id="CHEBI:32364"/>
    </ligand>
</feature>
<sequence>MQFEIKNQVFGQGRPKICVPLVGDTQEQLVSEAQLAEKSSCEVVEWRVDLFEEVTNLEAVVTALREIRGNLPNKLLLVTFRTQAEGGQRDLSLHYYQELYEAVAATGQVELLDVELGVAEYLGRGFIQGLKKQGVGIILSYHNFQKTPADGELLLKVSVMKQFAADFGKLAVMPHELKDVLRFMNVSVQLAELTELPLILISMGDLGKTTRVSGELIHSVMTFGSLMDSSAPGQIPVEELRQVLDVMHMEKSE</sequence>
<dbReference type="GO" id="GO:0009073">
    <property type="term" value="P:aromatic amino acid family biosynthetic process"/>
    <property type="evidence" value="ECO:0007669"/>
    <property type="project" value="UniProtKB-KW"/>
</dbReference>
<keyword evidence="3 5" id="KW-0456">Lyase</keyword>
<comment type="pathway">
    <text evidence="5">Metabolic intermediate biosynthesis; chorismate biosynthesis; chorismate from D-erythrose 4-phosphate and phosphoenolpyruvate: step 3/7.</text>
</comment>
<gene>
    <name evidence="5 6" type="primary">aroD</name>
    <name evidence="6" type="ORF">P7H43_06280</name>
</gene>
<dbReference type="AlphaFoldDB" id="A0AAW8TZY5"/>
<feature type="active site" description="Proton donor/acceptor" evidence="5">
    <location>
        <position position="142"/>
    </location>
</feature>
<feature type="binding site" evidence="5">
    <location>
        <position position="234"/>
    </location>
    <ligand>
        <name>3-dehydroquinate</name>
        <dbReference type="ChEBI" id="CHEBI:32364"/>
    </ligand>
</feature>
<dbReference type="PANTHER" id="PTHR43699">
    <property type="entry name" value="3-DEHYDROQUINATE DEHYDRATASE"/>
    <property type="match status" value="1"/>
</dbReference>
<dbReference type="InterPro" id="IPR001381">
    <property type="entry name" value="DHquinase_I"/>
</dbReference>
<name>A0AAW8TZY5_9ENTE</name>
<feature type="active site" description="Schiff-base intermediate with substrate" evidence="5">
    <location>
        <position position="169"/>
    </location>
</feature>
<dbReference type="GO" id="GO:0009423">
    <property type="term" value="P:chorismate biosynthetic process"/>
    <property type="evidence" value="ECO:0007669"/>
    <property type="project" value="UniProtKB-UniRule"/>
</dbReference>
<dbReference type="RefSeq" id="WP_311835313.1">
    <property type="nucleotide sequence ID" value="NZ_JARQBJ010000002.1"/>
</dbReference>
<evidence type="ECO:0000256" key="3">
    <source>
        <dbReference type="ARBA" id="ARBA00023239"/>
    </source>
</evidence>
<reference evidence="6" key="1">
    <citation type="submission" date="2023-03" db="EMBL/GenBank/DDBJ databases">
        <authorList>
            <person name="Shen W."/>
            <person name="Cai J."/>
        </authorList>
    </citation>
    <scope>NUCLEOTIDE SEQUENCE</scope>
    <source>
        <strain evidence="6">B226-2</strain>
    </source>
</reference>
<dbReference type="HAMAP" id="MF_00214">
    <property type="entry name" value="AroD"/>
    <property type="match status" value="1"/>
</dbReference>
<evidence type="ECO:0000256" key="1">
    <source>
        <dbReference type="ARBA" id="ARBA00001864"/>
    </source>
</evidence>
<dbReference type="NCBIfam" id="TIGR01093">
    <property type="entry name" value="aroD"/>
    <property type="match status" value="1"/>
</dbReference>
<dbReference type="InterPro" id="IPR018508">
    <property type="entry name" value="3-dehydroquinate_DH_AS"/>
</dbReference>
<dbReference type="EC" id="4.2.1.10" evidence="5"/>
<comment type="similarity">
    <text evidence="5">Belongs to the type-I 3-dehydroquinase family.</text>
</comment>
<dbReference type="CDD" id="cd00502">
    <property type="entry name" value="DHQase_I"/>
    <property type="match status" value="1"/>
</dbReference>
<dbReference type="EMBL" id="JARQBJ010000002">
    <property type="protein sequence ID" value="MDT2810084.1"/>
    <property type="molecule type" value="Genomic_DNA"/>
</dbReference>
<comment type="function">
    <text evidence="5">Involved in the third step of the chorismate pathway, which leads to the biosynthesis of aromatic amino acids. Catalyzes the cis-dehydration of 3-dehydroquinate (DHQ) and introduces the first double bond of the aromatic ring to yield 3-dehydroshikimate.</text>
</comment>
<keyword evidence="4 5" id="KW-0704">Schiff base</keyword>
<keyword evidence="5" id="KW-0028">Amino-acid biosynthesis</keyword>
<dbReference type="Pfam" id="PF01487">
    <property type="entry name" value="DHquinase_I"/>
    <property type="match status" value="1"/>
</dbReference>
<comment type="subunit">
    <text evidence="5">Homodimer.</text>
</comment>
<comment type="caution">
    <text evidence="6">The sequence shown here is derived from an EMBL/GenBank/DDBJ whole genome shotgun (WGS) entry which is preliminary data.</text>
</comment>
<dbReference type="GO" id="GO:0003855">
    <property type="term" value="F:3-dehydroquinate dehydratase activity"/>
    <property type="evidence" value="ECO:0007669"/>
    <property type="project" value="UniProtKB-UniRule"/>
</dbReference>
<feature type="binding site" evidence="5">
    <location>
        <position position="230"/>
    </location>
    <ligand>
        <name>3-dehydroquinate</name>
        <dbReference type="ChEBI" id="CHEBI:32364"/>
    </ligand>
</feature>
<accession>A0AAW8TZY5</accession>
<evidence type="ECO:0000256" key="4">
    <source>
        <dbReference type="ARBA" id="ARBA00023270"/>
    </source>
</evidence>
<proteinExistence type="inferred from homology"/>
<evidence type="ECO:0000256" key="2">
    <source>
        <dbReference type="ARBA" id="ARBA00023141"/>
    </source>
</evidence>
<comment type="catalytic activity">
    <reaction evidence="1 5">
        <text>3-dehydroquinate = 3-dehydroshikimate + H2O</text>
        <dbReference type="Rhea" id="RHEA:21096"/>
        <dbReference type="ChEBI" id="CHEBI:15377"/>
        <dbReference type="ChEBI" id="CHEBI:16630"/>
        <dbReference type="ChEBI" id="CHEBI:32364"/>
        <dbReference type="EC" id="4.2.1.10"/>
    </reaction>
</comment>
<dbReference type="InterPro" id="IPR050146">
    <property type="entry name" value="Type-I_3-dehydroquinase"/>
</dbReference>
<dbReference type="InterPro" id="IPR013785">
    <property type="entry name" value="Aldolase_TIM"/>
</dbReference>
<dbReference type="GO" id="GO:0008652">
    <property type="term" value="P:amino acid biosynthetic process"/>
    <property type="evidence" value="ECO:0007669"/>
    <property type="project" value="UniProtKB-KW"/>
</dbReference>
<dbReference type="Gene3D" id="3.20.20.70">
    <property type="entry name" value="Aldolase class I"/>
    <property type="match status" value="1"/>
</dbReference>
<dbReference type="GO" id="GO:0046279">
    <property type="term" value="P:3,4-dihydroxybenzoate biosynthetic process"/>
    <property type="evidence" value="ECO:0007669"/>
    <property type="project" value="UniProtKB-ARBA"/>
</dbReference>
<comment type="caution">
    <text evidence="5">Lacks conserved residue(s) required for the propagation of feature annotation.</text>
</comment>
<evidence type="ECO:0000313" key="6">
    <source>
        <dbReference type="EMBL" id="MDT2810084.1"/>
    </source>
</evidence>
<evidence type="ECO:0000313" key="7">
    <source>
        <dbReference type="Proteomes" id="UP001256711"/>
    </source>
</evidence>
<feature type="binding site" evidence="5">
    <location>
        <position position="211"/>
    </location>
    <ligand>
        <name>3-dehydroquinate</name>
        <dbReference type="ChEBI" id="CHEBI:32364"/>
    </ligand>
</feature>
<protein>
    <recommendedName>
        <fullName evidence="5">3-dehydroquinate dehydratase</fullName>
        <shortName evidence="5">3-dehydroquinase</shortName>
        <ecNumber evidence="5">4.2.1.10</ecNumber>
    </recommendedName>
    <alternativeName>
        <fullName evidence="5">Type I DHQase</fullName>
    </alternativeName>
    <alternativeName>
        <fullName evidence="5">Type I dehydroquinase</fullName>
        <shortName evidence="5">DHQ1</shortName>
    </alternativeName>
</protein>
<dbReference type="Proteomes" id="UP001256711">
    <property type="component" value="Unassembled WGS sequence"/>
</dbReference>
<keyword evidence="2 5" id="KW-0057">Aromatic amino acid biosynthesis</keyword>
<dbReference type="SUPFAM" id="SSF51569">
    <property type="entry name" value="Aldolase"/>
    <property type="match status" value="1"/>
</dbReference>
<dbReference type="PROSITE" id="PS01028">
    <property type="entry name" value="DEHYDROQUINASE_I"/>
    <property type="match status" value="1"/>
</dbReference>
<evidence type="ECO:0000256" key="5">
    <source>
        <dbReference type="HAMAP-Rule" id="MF_00214"/>
    </source>
</evidence>
<organism evidence="6 7">
    <name type="scientific">Enterococcus asini</name>
    <dbReference type="NCBI Taxonomy" id="57732"/>
    <lineage>
        <taxon>Bacteria</taxon>
        <taxon>Bacillati</taxon>
        <taxon>Bacillota</taxon>
        <taxon>Bacilli</taxon>
        <taxon>Lactobacillales</taxon>
        <taxon>Enterococcaceae</taxon>
        <taxon>Enterococcus</taxon>
    </lineage>
</organism>
<feature type="binding site" evidence="5">
    <location>
        <begin position="45"/>
        <end position="47"/>
    </location>
    <ligand>
        <name>3-dehydroquinate</name>
        <dbReference type="ChEBI" id="CHEBI:32364"/>
    </ligand>
</feature>
<dbReference type="FunFam" id="3.20.20.70:FF:000047">
    <property type="entry name" value="3-dehydroquinate dehydratase"/>
    <property type="match status" value="1"/>
</dbReference>